<organism evidence="3 4">
    <name type="scientific">Phaeocystidibacter luteus</name>
    <dbReference type="NCBI Taxonomy" id="911197"/>
    <lineage>
        <taxon>Bacteria</taxon>
        <taxon>Pseudomonadati</taxon>
        <taxon>Bacteroidota</taxon>
        <taxon>Flavobacteriia</taxon>
        <taxon>Flavobacteriales</taxon>
        <taxon>Phaeocystidibacteraceae</taxon>
        <taxon>Phaeocystidibacter</taxon>
    </lineage>
</organism>
<dbReference type="RefSeq" id="WP_151666208.1">
    <property type="nucleotide sequence ID" value="NZ_WBVO01000001.1"/>
</dbReference>
<evidence type="ECO:0000313" key="4">
    <source>
        <dbReference type="Proteomes" id="UP000468650"/>
    </source>
</evidence>
<comment type="similarity">
    <text evidence="1">Belongs to the universal stress protein A family.</text>
</comment>
<dbReference type="Proteomes" id="UP000468650">
    <property type="component" value="Unassembled WGS sequence"/>
</dbReference>
<dbReference type="InterPro" id="IPR006016">
    <property type="entry name" value="UspA"/>
</dbReference>
<proteinExistence type="inferred from homology"/>
<name>A0A6N6RM32_9FLAO</name>
<keyword evidence="4" id="KW-1185">Reference proteome</keyword>
<dbReference type="OrthoDB" id="9788959at2"/>
<dbReference type="SUPFAM" id="SSF52402">
    <property type="entry name" value="Adenine nucleotide alpha hydrolases-like"/>
    <property type="match status" value="2"/>
</dbReference>
<dbReference type="Gene3D" id="3.40.50.12370">
    <property type="match status" value="1"/>
</dbReference>
<dbReference type="PANTHER" id="PTHR46268">
    <property type="entry name" value="STRESS RESPONSE PROTEIN NHAX"/>
    <property type="match status" value="1"/>
</dbReference>
<feature type="domain" description="UspA" evidence="2">
    <location>
        <begin position="6"/>
        <end position="144"/>
    </location>
</feature>
<sequence length="292" mass="32085">MSTNTNRILVPIGFSEQSIQALDHAVSIAKKTNSEITLLSVLEDAGLFARLFDSEVEKQNERMKSQVVTKLEELIEKHAGSGVRMTHMTAQGTVYEEIAEVAKMLDVDLVVMGTNGKPSNARKAVLGSNAYRVVNNVKPPVLTINGGISPKPIERIIFPLVLDRRSREKVGPALHYSRIFGSEIRIVGVSKNKEEAQKLSANLKQTIAFIKDAGVKVEGEIIREEGKGVAEATLEYASKEKGDLIIIMEEGDQGRNLRLRSSDVEKILYAASMPVMSITPSKVAYEAQFSNF</sequence>
<dbReference type="Pfam" id="PF00582">
    <property type="entry name" value="Usp"/>
    <property type="match status" value="1"/>
</dbReference>
<protein>
    <submittedName>
        <fullName evidence="3">Universal stress protein</fullName>
    </submittedName>
</protein>
<dbReference type="AlphaFoldDB" id="A0A6N6RM32"/>
<accession>A0A6N6RM32</accession>
<dbReference type="EMBL" id="WBVO01000001">
    <property type="protein sequence ID" value="KAB2814629.1"/>
    <property type="molecule type" value="Genomic_DNA"/>
</dbReference>
<dbReference type="PANTHER" id="PTHR46268:SF6">
    <property type="entry name" value="UNIVERSAL STRESS PROTEIN UP12"/>
    <property type="match status" value="1"/>
</dbReference>
<dbReference type="CDD" id="cd00293">
    <property type="entry name" value="USP-like"/>
    <property type="match status" value="1"/>
</dbReference>
<evidence type="ECO:0000256" key="1">
    <source>
        <dbReference type="ARBA" id="ARBA00008791"/>
    </source>
</evidence>
<gene>
    <name evidence="3" type="ORF">F8C67_02490</name>
</gene>
<evidence type="ECO:0000259" key="2">
    <source>
        <dbReference type="Pfam" id="PF00582"/>
    </source>
</evidence>
<reference evidence="3 4" key="1">
    <citation type="submission" date="2019-09" db="EMBL/GenBank/DDBJ databases">
        <title>Genomes of family Cryomorphaceae.</title>
        <authorList>
            <person name="Bowman J.P."/>
        </authorList>
    </citation>
    <scope>NUCLEOTIDE SEQUENCE [LARGE SCALE GENOMIC DNA]</scope>
    <source>
        <strain evidence="3 4">LMG 25704</strain>
    </source>
</reference>
<evidence type="ECO:0000313" key="3">
    <source>
        <dbReference type="EMBL" id="KAB2814629.1"/>
    </source>
</evidence>
<comment type="caution">
    <text evidence="3">The sequence shown here is derived from an EMBL/GenBank/DDBJ whole genome shotgun (WGS) entry which is preliminary data.</text>
</comment>